<dbReference type="OrthoDB" id="1939491at2759"/>
<evidence type="ECO:0000313" key="2">
    <source>
        <dbReference type="Proteomes" id="UP000321393"/>
    </source>
</evidence>
<proteinExistence type="predicted"/>
<evidence type="ECO:0000313" key="1">
    <source>
        <dbReference type="EMBL" id="KAA0048490.1"/>
    </source>
</evidence>
<dbReference type="Proteomes" id="UP000321393">
    <property type="component" value="Unassembled WGS sequence"/>
</dbReference>
<name>A0A5A7TZC9_CUCMM</name>
<gene>
    <name evidence="1" type="ORF">E6C27_scaffold61G001020</name>
</gene>
<organism evidence="1 2">
    <name type="scientific">Cucumis melo var. makuwa</name>
    <name type="common">Oriental melon</name>
    <dbReference type="NCBI Taxonomy" id="1194695"/>
    <lineage>
        <taxon>Eukaryota</taxon>
        <taxon>Viridiplantae</taxon>
        <taxon>Streptophyta</taxon>
        <taxon>Embryophyta</taxon>
        <taxon>Tracheophyta</taxon>
        <taxon>Spermatophyta</taxon>
        <taxon>Magnoliopsida</taxon>
        <taxon>eudicotyledons</taxon>
        <taxon>Gunneridae</taxon>
        <taxon>Pentapetalae</taxon>
        <taxon>rosids</taxon>
        <taxon>fabids</taxon>
        <taxon>Cucurbitales</taxon>
        <taxon>Cucurbitaceae</taxon>
        <taxon>Benincaseae</taxon>
        <taxon>Cucumis</taxon>
    </lineage>
</organism>
<sequence>MKVVNSVALPIVGLVKWMMMKLEGLRGPVDFLVVKMDNFDVVLGMEFIRQSVLPTLVDHLFVRNNPKVHKIAKEWEQKIDITRACLEKASRQMKKREDQKRCPPEFERRIRFLTSNATMANAHLLIYNRKKIVKSKKSLLTEQERVEDPQEEYMNSW</sequence>
<protein>
    <submittedName>
        <fullName evidence="1">Uncharacterized protein</fullName>
    </submittedName>
</protein>
<reference evidence="1 2" key="1">
    <citation type="submission" date="2019-08" db="EMBL/GenBank/DDBJ databases">
        <title>Draft genome sequences of two oriental melons (Cucumis melo L. var makuwa).</title>
        <authorList>
            <person name="Kwon S.-Y."/>
        </authorList>
    </citation>
    <scope>NUCLEOTIDE SEQUENCE [LARGE SCALE GENOMIC DNA]</scope>
    <source>
        <strain evidence="2">cv. SW 3</strain>
        <tissue evidence="1">Leaf</tissue>
    </source>
</reference>
<dbReference type="AlphaFoldDB" id="A0A5A7TZC9"/>
<dbReference type="EMBL" id="SSTE01012822">
    <property type="protein sequence ID" value="KAA0048490.1"/>
    <property type="molecule type" value="Genomic_DNA"/>
</dbReference>
<comment type="caution">
    <text evidence="1">The sequence shown here is derived from an EMBL/GenBank/DDBJ whole genome shotgun (WGS) entry which is preliminary data.</text>
</comment>
<accession>A0A5A7TZC9</accession>